<keyword evidence="3" id="KW-0808">Transferase</keyword>
<protein>
    <submittedName>
        <fullName evidence="10">Uncharacterized protein</fullName>
    </submittedName>
</protein>
<dbReference type="Pfam" id="PF04055">
    <property type="entry name" value="Radical_SAM"/>
    <property type="match status" value="1"/>
</dbReference>
<comment type="caution">
    <text evidence="10">The sequence shown here is derived from an EMBL/GenBank/DDBJ whole genome shotgun (WGS) entry which is preliminary data.</text>
</comment>
<dbReference type="PANTHER" id="PTHR43409:SF7">
    <property type="entry name" value="BLL1977 PROTEIN"/>
    <property type="match status" value="1"/>
</dbReference>
<dbReference type="Pfam" id="PF02310">
    <property type="entry name" value="B12-binding"/>
    <property type="match status" value="1"/>
</dbReference>
<dbReference type="SFLD" id="SFLDG01082">
    <property type="entry name" value="B12-binding_domain_containing"/>
    <property type="match status" value="1"/>
</dbReference>
<dbReference type="Gene3D" id="3.80.30.20">
    <property type="entry name" value="tm_1862 like domain"/>
    <property type="match status" value="1"/>
</dbReference>
<dbReference type="InterPro" id="IPR006638">
    <property type="entry name" value="Elp3/MiaA/NifB-like_rSAM"/>
</dbReference>
<evidence type="ECO:0000256" key="1">
    <source>
        <dbReference type="ARBA" id="ARBA00001966"/>
    </source>
</evidence>
<dbReference type="AlphaFoldDB" id="A0A1F4UQ97"/>
<keyword evidence="5" id="KW-0479">Metal-binding</keyword>
<evidence type="ECO:0000256" key="7">
    <source>
        <dbReference type="ARBA" id="ARBA00023014"/>
    </source>
</evidence>
<evidence type="ECO:0000256" key="6">
    <source>
        <dbReference type="ARBA" id="ARBA00023004"/>
    </source>
</evidence>
<dbReference type="PROSITE" id="PS51332">
    <property type="entry name" value="B12_BINDING"/>
    <property type="match status" value="1"/>
</dbReference>
<evidence type="ECO:0000313" key="11">
    <source>
        <dbReference type="Proteomes" id="UP000176444"/>
    </source>
</evidence>
<evidence type="ECO:0000259" key="8">
    <source>
        <dbReference type="PROSITE" id="PS51332"/>
    </source>
</evidence>
<keyword evidence="6" id="KW-0408">Iron</keyword>
<accession>A0A1F4UQ97</accession>
<comment type="cofactor">
    <cofactor evidence="1">
        <name>[4Fe-4S] cluster</name>
        <dbReference type="ChEBI" id="CHEBI:49883"/>
    </cofactor>
</comment>
<dbReference type="SFLD" id="SFLDS00029">
    <property type="entry name" value="Radical_SAM"/>
    <property type="match status" value="1"/>
</dbReference>
<sequence>MTKEVILIYPSYGDLVTPAEGILEPLCLTYLAGYLKKHEVPVSILDLTADNISLDKLAQIIKEKNPRIIGIHANVPLALKAAQVAKIAKEINEEIKIILGGHQATSLPKETLETFSCFDIMVIGEGEETLLELVKELEKGTPDLKKIKGIAYRESDKITINPKRDLIKELDSIPFPSRELINFSRYRPPTKAYYSKPFAAMITSRGCPFYCTFCAYAKGVCRLRSPENVIGEIKELVRKYKVKSILFYDDTLTFDKERLIKICDLIIKNNFDLKWTCYSRVNAVSPSLLEKMKSAGCELISYGVESGSQRMLNIMKKGITLEQIEKAITMTKKTGIKTSASYVLGIPGETKESISQTIAFAKKLNTTFAHFNMITPWPGTELYNRLLKENQISENEWKKYAQKLGMHIPTVDLGEMTTDELKKFPIQAYRKFYLRPEKIWELAVSGLSFYKIKSYLLAFKALLRLR</sequence>
<dbReference type="InterPro" id="IPR023404">
    <property type="entry name" value="rSAM_horseshoe"/>
</dbReference>
<evidence type="ECO:0000313" key="10">
    <source>
        <dbReference type="EMBL" id="OGC47086.1"/>
    </source>
</evidence>
<evidence type="ECO:0000256" key="5">
    <source>
        <dbReference type="ARBA" id="ARBA00022723"/>
    </source>
</evidence>
<proteinExistence type="predicted"/>
<dbReference type="GO" id="GO:0003824">
    <property type="term" value="F:catalytic activity"/>
    <property type="evidence" value="ECO:0007669"/>
    <property type="project" value="InterPro"/>
</dbReference>
<name>A0A1F4UQ97_UNCKA</name>
<keyword evidence="2" id="KW-0489">Methyltransferase</keyword>
<dbReference type="CDD" id="cd01335">
    <property type="entry name" value="Radical_SAM"/>
    <property type="match status" value="1"/>
</dbReference>
<dbReference type="SFLD" id="SFLDG01123">
    <property type="entry name" value="methyltransferase_(Class_B)"/>
    <property type="match status" value="1"/>
</dbReference>
<dbReference type="PROSITE" id="PS51918">
    <property type="entry name" value="RADICAL_SAM"/>
    <property type="match status" value="1"/>
</dbReference>
<dbReference type="SMART" id="SM00729">
    <property type="entry name" value="Elp3"/>
    <property type="match status" value="1"/>
</dbReference>
<dbReference type="InterPro" id="IPR058240">
    <property type="entry name" value="rSAM_sf"/>
</dbReference>
<dbReference type="InterPro" id="IPR006158">
    <property type="entry name" value="Cobalamin-bd"/>
</dbReference>
<dbReference type="InterPro" id="IPR034466">
    <property type="entry name" value="Methyltransferase_Class_B"/>
</dbReference>
<keyword evidence="4" id="KW-0949">S-adenosyl-L-methionine</keyword>
<evidence type="ECO:0000259" key="9">
    <source>
        <dbReference type="PROSITE" id="PS51918"/>
    </source>
</evidence>
<evidence type="ECO:0000256" key="4">
    <source>
        <dbReference type="ARBA" id="ARBA00022691"/>
    </source>
</evidence>
<dbReference type="PANTHER" id="PTHR43409">
    <property type="entry name" value="ANAEROBIC MAGNESIUM-PROTOPORPHYRIN IX MONOMETHYL ESTER CYCLASE-RELATED"/>
    <property type="match status" value="1"/>
</dbReference>
<dbReference type="GO" id="GO:0031419">
    <property type="term" value="F:cobalamin binding"/>
    <property type="evidence" value="ECO:0007669"/>
    <property type="project" value="InterPro"/>
</dbReference>
<dbReference type="InterPro" id="IPR051198">
    <property type="entry name" value="BchE-like"/>
</dbReference>
<keyword evidence="7" id="KW-0411">Iron-sulfur</keyword>
<feature type="domain" description="Radical SAM core" evidence="9">
    <location>
        <begin position="193"/>
        <end position="412"/>
    </location>
</feature>
<evidence type="ECO:0000256" key="2">
    <source>
        <dbReference type="ARBA" id="ARBA00022603"/>
    </source>
</evidence>
<reference evidence="10 11" key="1">
    <citation type="journal article" date="2016" name="Nat. Commun.">
        <title>Thousands of microbial genomes shed light on interconnected biogeochemical processes in an aquifer system.</title>
        <authorList>
            <person name="Anantharaman K."/>
            <person name="Brown C.T."/>
            <person name="Hug L.A."/>
            <person name="Sharon I."/>
            <person name="Castelle C.J."/>
            <person name="Probst A.J."/>
            <person name="Thomas B.C."/>
            <person name="Singh A."/>
            <person name="Wilkins M.J."/>
            <person name="Karaoz U."/>
            <person name="Brodie E.L."/>
            <person name="Williams K.H."/>
            <person name="Hubbard S.S."/>
            <person name="Banfield J.F."/>
        </authorList>
    </citation>
    <scope>NUCLEOTIDE SEQUENCE [LARGE SCALE GENOMIC DNA]</scope>
</reference>
<dbReference type="Gene3D" id="3.40.50.280">
    <property type="entry name" value="Cobalamin-binding domain"/>
    <property type="match status" value="1"/>
</dbReference>
<gene>
    <name evidence="10" type="ORF">A2713_01850</name>
</gene>
<dbReference type="EMBL" id="MEUX01000022">
    <property type="protein sequence ID" value="OGC47086.1"/>
    <property type="molecule type" value="Genomic_DNA"/>
</dbReference>
<organism evidence="10 11">
    <name type="scientific">candidate division WWE3 bacterium RIFCSPHIGHO2_01_FULL_35_17</name>
    <dbReference type="NCBI Taxonomy" id="1802614"/>
    <lineage>
        <taxon>Bacteria</taxon>
        <taxon>Katanobacteria</taxon>
    </lineage>
</organism>
<dbReference type="GO" id="GO:0051539">
    <property type="term" value="F:4 iron, 4 sulfur cluster binding"/>
    <property type="evidence" value="ECO:0007669"/>
    <property type="project" value="UniProtKB-KW"/>
</dbReference>
<evidence type="ECO:0000256" key="3">
    <source>
        <dbReference type="ARBA" id="ARBA00022679"/>
    </source>
</evidence>
<dbReference type="GO" id="GO:0046872">
    <property type="term" value="F:metal ion binding"/>
    <property type="evidence" value="ECO:0007669"/>
    <property type="project" value="UniProtKB-KW"/>
</dbReference>
<feature type="domain" description="B12-binding" evidence="8">
    <location>
        <begin position="11"/>
        <end position="144"/>
    </location>
</feature>
<dbReference type="Proteomes" id="UP000176444">
    <property type="component" value="Unassembled WGS sequence"/>
</dbReference>
<dbReference type="SUPFAM" id="SSF102114">
    <property type="entry name" value="Radical SAM enzymes"/>
    <property type="match status" value="1"/>
</dbReference>
<dbReference type="CDD" id="cd02068">
    <property type="entry name" value="radical_SAM_B12_BD"/>
    <property type="match status" value="1"/>
</dbReference>
<dbReference type="InterPro" id="IPR007197">
    <property type="entry name" value="rSAM"/>
</dbReference>